<keyword evidence="3 5" id="KW-1133">Transmembrane helix</keyword>
<evidence type="ECO:0000256" key="1">
    <source>
        <dbReference type="ARBA" id="ARBA00004141"/>
    </source>
</evidence>
<accession>D1CIX2</accession>
<feature type="transmembrane region" description="Helical" evidence="5">
    <location>
        <begin position="20"/>
        <end position="39"/>
    </location>
</feature>
<dbReference type="STRING" id="525904.Tter_2808"/>
<keyword evidence="4 5" id="KW-0472">Membrane</keyword>
<gene>
    <name evidence="7" type="ordered locus">Tter_2808</name>
</gene>
<feature type="transmembrane region" description="Helical" evidence="5">
    <location>
        <begin position="117"/>
        <end position="135"/>
    </location>
</feature>
<comment type="subcellular location">
    <subcellularLocation>
        <location evidence="1">Membrane</location>
        <topology evidence="1">Multi-pass membrane protein</topology>
    </subcellularLocation>
</comment>
<feature type="transmembrane region" description="Helical" evidence="5">
    <location>
        <begin position="423"/>
        <end position="441"/>
    </location>
</feature>
<feature type="transmembrane region" description="Helical" evidence="5">
    <location>
        <begin position="223"/>
        <end position="243"/>
    </location>
</feature>
<evidence type="ECO:0000259" key="6">
    <source>
        <dbReference type="Pfam" id="PF04932"/>
    </source>
</evidence>
<dbReference type="Pfam" id="PF04932">
    <property type="entry name" value="Wzy_C"/>
    <property type="match status" value="1"/>
</dbReference>
<dbReference type="RefSeq" id="WP_012876723.1">
    <property type="nucleotide sequence ID" value="NC_013526.1"/>
</dbReference>
<evidence type="ECO:0000256" key="5">
    <source>
        <dbReference type="SAM" id="Phobius"/>
    </source>
</evidence>
<feature type="transmembrane region" description="Helical" evidence="5">
    <location>
        <begin position="250"/>
        <end position="265"/>
    </location>
</feature>
<feature type="transmembrane region" description="Helical" evidence="5">
    <location>
        <begin position="172"/>
        <end position="192"/>
    </location>
</feature>
<dbReference type="OrthoDB" id="5596698at2"/>
<keyword evidence="8" id="KW-1185">Reference proteome</keyword>
<dbReference type="PANTHER" id="PTHR37422:SF23">
    <property type="entry name" value="TEICHURONIC ACID BIOSYNTHESIS PROTEIN TUAE"/>
    <property type="match status" value="1"/>
</dbReference>
<dbReference type="Proteomes" id="UP000000323">
    <property type="component" value="Chromosome 2"/>
</dbReference>
<organism evidence="7 8">
    <name type="scientific">Thermobaculum terrenum (strain ATCC BAA-798 / CCMEE 7001 / YNP1)</name>
    <dbReference type="NCBI Taxonomy" id="525904"/>
    <lineage>
        <taxon>Bacteria</taxon>
        <taxon>Bacillati</taxon>
        <taxon>Chloroflexota</taxon>
        <taxon>Chloroflexia</taxon>
        <taxon>Candidatus Thermobaculales</taxon>
        <taxon>Candidatus Thermobaculaceae</taxon>
        <taxon>Thermobaculum</taxon>
    </lineage>
</organism>
<feature type="transmembrane region" description="Helical" evidence="5">
    <location>
        <begin position="46"/>
        <end position="66"/>
    </location>
</feature>
<protein>
    <submittedName>
        <fullName evidence="7">O-antigen polymerase</fullName>
    </submittedName>
</protein>
<feature type="transmembrane region" description="Helical" evidence="5">
    <location>
        <begin position="147"/>
        <end position="165"/>
    </location>
</feature>
<dbReference type="PANTHER" id="PTHR37422">
    <property type="entry name" value="TEICHURONIC ACID BIOSYNTHESIS PROTEIN TUAE"/>
    <property type="match status" value="1"/>
</dbReference>
<feature type="transmembrane region" description="Helical" evidence="5">
    <location>
        <begin position="86"/>
        <end position="105"/>
    </location>
</feature>
<dbReference type="InterPro" id="IPR007016">
    <property type="entry name" value="O-antigen_ligase-rel_domated"/>
</dbReference>
<evidence type="ECO:0000256" key="3">
    <source>
        <dbReference type="ARBA" id="ARBA00022989"/>
    </source>
</evidence>
<dbReference type="GO" id="GO:0016020">
    <property type="term" value="C:membrane"/>
    <property type="evidence" value="ECO:0007669"/>
    <property type="project" value="UniProtKB-SubCell"/>
</dbReference>
<feature type="domain" description="O-antigen ligase-related" evidence="6">
    <location>
        <begin position="255"/>
        <end position="404"/>
    </location>
</feature>
<dbReference type="AlphaFoldDB" id="D1CIX2"/>
<dbReference type="InterPro" id="IPR051533">
    <property type="entry name" value="WaaL-like"/>
</dbReference>
<sequence length="494" mass="53248">MTLATEALRGRRASGMNLRLILLMVVLAAMAISLVLPIPGKQQGSLVLGLCLASILLVLNSPAWAAMPVLLTEMTLSSYYVGDLGMSLRLLVVLLGFIVSLPMLRRVSLSDPLCRRVLLPALLLLVIATAVNALYSESDYVIKYARYQTTQLLAMVLIIAVVATVRDVKKLATALCLITVVVSIASILQHYAPSIAPYGLGDANTVRDWKGRSIGFSSSPVTLANQIAFVVMPLMGVFFSSAVGVGRRRILALFGILLLVGGLNFSYTRSAFFALAPATVALALCLKGRVRIALLAMVLLAVVAFQLLRGTGLIGSRYYKTAEDDRSAASHQALWDVGFAIAMDHPILGIGHEHFEEVSAQYVDELNTSADAAGGTSAVGKERPHNDFLSVWTSWGIFALLAYLALFWGMIRNYMSALGHSDRLISGLAAGCVGGVVLYAVNSAYHNYMDSSSVLWIYAGFSVVLARLARLDSLSRLYAAYLARQRSQQEPLGR</sequence>
<evidence type="ECO:0000313" key="7">
    <source>
        <dbReference type="EMBL" id="ACZ43692.1"/>
    </source>
</evidence>
<keyword evidence="2 5" id="KW-0812">Transmembrane</keyword>
<feature type="transmembrane region" description="Helical" evidence="5">
    <location>
        <begin position="453"/>
        <end position="469"/>
    </location>
</feature>
<dbReference type="eggNOG" id="COG3307">
    <property type="taxonomic scope" value="Bacteria"/>
</dbReference>
<evidence type="ECO:0000313" key="8">
    <source>
        <dbReference type="Proteomes" id="UP000000323"/>
    </source>
</evidence>
<dbReference type="HOGENOM" id="CLU_551989_0_0_0"/>
<feature type="transmembrane region" description="Helical" evidence="5">
    <location>
        <begin position="392"/>
        <end position="411"/>
    </location>
</feature>
<name>D1CIX2_THET1</name>
<proteinExistence type="predicted"/>
<dbReference type="EMBL" id="CP001826">
    <property type="protein sequence ID" value="ACZ43692.1"/>
    <property type="molecule type" value="Genomic_DNA"/>
</dbReference>
<evidence type="ECO:0000256" key="2">
    <source>
        <dbReference type="ARBA" id="ARBA00022692"/>
    </source>
</evidence>
<reference evidence="8" key="1">
    <citation type="journal article" date="2010" name="Stand. Genomic Sci.">
        <title>Complete genome sequence of 'Thermobaculum terrenum' type strain (YNP1).</title>
        <authorList>
            <person name="Kiss H."/>
            <person name="Cleland D."/>
            <person name="Lapidus A."/>
            <person name="Lucas S."/>
            <person name="Glavina Del Rio T."/>
            <person name="Nolan M."/>
            <person name="Tice H."/>
            <person name="Han C."/>
            <person name="Goodwin L."/>
            <person name="Pitluck S."/>
            <person name="Liolios K."/>
            <person name="Ivanova N."/>
            <person name="Mavromatis K."/>
            <person name="Ovchinnikova G."/>
            <person name="Pati A."/>
            <person name="Chen A."/>
            <person name="Palaniappan K."/>
            <person name="Land M."/>
            <person name="Hauser L."/>
            <person name="Chang Y."/>
            <person name="Jeffries C."/>
            <person name="Lu M."/>
            <person name="Brettin T."/>
            <person name="Detter J."/>
            <person name="Goker M."/>
            <person name="Tindall B."/>
            <person name="Beck B."/>
            <person name="McDermott T."/>
            <person name="Woyke T."/>
            <person name="Bristow J."/>
            <person name="Eisen J."/>
            <person name="Markowitz V."/>
            <person name="Hugenholtz P."/>
            <person name="Kyrpides N."/>
            <person name="Klenk H."/>
            <person name="Cheng J."/>
        </authorList>
    </citation>
    <scope>NUCLEOTIDE SEQUENCE [LARGE SCALE GENOMIC DNA]</scope>
    <source>
        <strain evidence="8">ATCC BAA-798 / YNP1</strain>
    </source>
</reference>
<feature type="transmembrane region" description="Helical" evidence="5">
    <location>
        <begin position="293"/>
        <end position="314"/>
    </location>
</feature>
<dbReference type="KEGG" id="ttr:Tter_2808"/>
<evidence type="ECO:0000256" key="4">
    <source>
        <dbReference type="ARBA" id="ARBA00023136"/>
    </source>
</evidence>